<dbReference type="Pfam" id="PF00858">
    <property type="entry name" value="ASC"/>
    <property type="match status" value="1"/>
</dbReference>
<dbReference type="PRINTS" id="PR01078">
    <property type="entry name" value="AMINACHANNEL"/>
</dbReference>
<evidence type="ECO:0000256" key="3">
    <source>
        <dbReference type="ARBA" id="ARBA00022448"/>
    </source>
</evidence>
<evidence type="ECO:0000256" key="6">
    <source>
        <dbReference type="ARBA" id="ARBA00022989"/>
    </source>
</evidence>
<sequence>MLHSADFTRFVDPIYGACYSFNEDSSLNYSTNRAGMKFGLKLLVTISQETTESVNDFLPTTAVAGARIAIHPRGTLFEMLEVL</sequence>
<evidence type="ECO:0000256" key="12">
    <source>
        <dbReference type="ARBA" id="ARBA00023303"/>
    </source>
</evidence>
<dbReference type="GO" id="GO:0015280">
    <property type="term" value="F:ligand-gated sodium channel activity"/>
    <property type="evidence" value="ECO:0007669"/>
    <property type="project" value="TreeGrafter"/>
</dbReference>
<keyword evidence="12 13" id="KW-0407">Ion channel</keyword>
<dbReference type="GO" id="GO:0005886">
    <property type="term" value="C:plasma membrane"/>
    <property type="evidence" value="ECO:0007669"/>
    <property type="project" value="TreeGrafter"/>
</dbReference>
<dbReference type="EMBL" id="UYYB01098040">
    <property type="protein sequence ID" value="VDM76935.1"/>
    <property type="molecule type" value="Genomic_DNA"/>
</dbReference>
<evidence type="ECO:0000256" key="2">
    <source>
        <dbReference type="ARBA" id="ARBA00007193"/>
    </source>
</evidence>
<gene>
    <name evidence="14" type="ORF">SVUK_LOCUS11933</name>
</gene>
<keyword evidence="6" id="KW-1133">Transmembrane helix</keyword>
<evidence type="ECO:0000256" key="13">
    <source>
        <dbReference type="RuleBase" id="RU000679"/>
    </source>
</evidence>
<organism evidence="14 15">
    <name type="scientific">Strongylus vulgaris</name>
    <name type="common">Blood worm</name>
    <dbReference type="NCBI Taxonomy" id="40348"/>
    <lineage>
        <taxon>Eukaryota</taxon>
        <taxon>Metazoa</taxon>
        <taxon>Ecdysozoa</taxon>
        <taxon>Nematoda</taxon>
        <taxon>Chromadorea</taxon>
        <taxon>Rhabditida</taxon>
        <taxon>Rhabditina</taxon>
        <taxon>Rhabditomorpha</taxon>
        <taxon>Strongyloidea</taxon>
        <taxon>Strongylidae</taxon>
        <taxon>Strongylus</taxon>
    </lineage>
</organism>
<evidence type="ECO:0000256" key="9">
    <source>
        <dbReference type="ARBA" id="ARBA00023136"/>
    </source>
</evidence>
<name>A0A3P7L2H4_STRVU</name>
<dbReference type="Gene3D" id="2.60.470.10">
    <property type="entry name" value="Acid-sensing ion channels like domains"/>
    <property type="match status" value="1"/>
</dbReference>
<evidence type="ECO:0000256" key="11">
    <source>
        <dbReference type="ARBA" id="ARBA00023201"/>
    </source>
</evidence>
<evidence type="ECO:0000256" key="10">
    <source>
        <dbReference type="ARBA" id="ARBA00023180"/>
    </source>
</evidence>
<keyword evidence="4 13" id="KW-0894">Sodium channel</keyword>
<proteinExistence type="inferred from homology"/>
<evidence type="ECO:0000313" key="15">
    <source>
        <dbReference type="Proteomes" id="UP000270094"/>
    </source>
</evidence>
<keyword evidence="5 13" id="KW-0812">Transmembrane</keyword>
<evidence type="ECO:0000256" key="4">
    <source>
        <dbReference type="ARBA" id="ARBA00022461"/>
    </source>
</evidence>
<protein>
    <submittedName>
        <fullName evidence="14">Uncharacterized protein</fullName>
    </submittedName>
</protein>
<dbReference type="PANTHER" id="PTHR11690">
    <property type="entry name" value="AMILORIDE-SENSITIVE SODIUM CHANNEL-RELATED"/>
    <property type="match status" value="1"/>
</dbReference>
<evidence type="ECO:0000256" key="7">
    <source>
        <dbReference type="ARBA" id="ARBA00023053"/>
    </source>
</evidence>
<accession>A0A3P7L2H4</accession>
<keyword evidence="11 13" id="KW-0739">Sodium transport</keyword>
<reference evidence="14 15" key="1">
    <citation type="submission" date="2018-11" db="EMBL/GenBank/DDBJ databases">
        <authorList>
            <consortium name="Pathogen Informatics"/>
        </authorList>
    </citation>
    <scope>NUCLEOTIDE SEQUENCE [LARGE SCALE GENOMIC DNA]</scope>
</reference>
<evidence type="ECO:0000256" key="8">
    <source>
        <dbReference type="ARBA" id="ARBA00023065"/>
    </source>
</evidence>
<comment type="similarity">
    <text evidence="2 13">Belongs to the amiloride-sensitive sodium channel (TC 1.A.6) family.</text>
</comment>
<keyword evidence="8 13" id="KW-0406">Ion transport</keyword>
<keyword evidence="3 13" id="KW-0813">Transport</keyword>
<evidence type="ECO:0000256" key="5">
    <source>
        <dbReference type="ARBA" id="ARBA00022692"/>
    </source>
</evidence>
<keyword evidence="9" id="KW-0472">Membrane</keyword>
<evidence type="ECO:0000256" key="1">
    <source>
        <dbReference type="ARBA" id="ARBA00004141"/>
    </source>
</evidence>
<keyword evidence="7" id="KW-0915">Sodium</keyword>
<dbReference type="InterPro" id="IPR001873">
    <property type="entry name" value="ENaC"/>
</dbReference>
<dbReference type="AlphaFoldDB" id="A0A3P7L2H4"/>
<keyword evidence="10" id="KW-0325">Glycoprotein</keyword>
<keyword evidence="15" id="KW-1185">Reference proteome</keyword>
<dbReference type="Proteomes" id="UP000270094">
    <property type="component" value="Unassembled WGS sequence"/>
</dbReference>
<dbReference type="PANTHER" id="PTHR11690:SF269">
    <property type="entry name" value="DEGENERIN-LIKE PROTEIN ASIC-2"/>
    <property type="match status" value="1"/>
</dbReference>
<dbReference type="OrthoDB" id="5870534at2759"/>
<evidence type="ECO:0000313" key="14">
    <source>
        <dbReference type="EMBL" id="VDM76935.1"/>
    </source>
</evidence>
<comment type="subcellular location">
    <subcellularLocation>
        <location evidence="1">Membrane</location>
        <topology evidence="1">Multi-pass membrane protein</topology>
    </subcellularLocation>
</comment>